<reference evidence="3" key="1">
    <citation type="journal article" date="2019" name="Int. J. Syst. Evol. Microbiol.">
        <title>The Global Catalogue of Microorganisms (GCM) 10K type strain sequencing project: providing services to taxonomists for standard genome sequencing and annotation.</title>
        <authorList>
            <consortium name="The Broad Institute Genomics Platform"/>
            <consortium name="The Broad Institute Genome Sequencing Center for Infectious Disease"/>
            <person name="Wu L."/>
            <person name="Ma J."/>
        </authorList>
    </citation>
    <scope>NUCLEOTIDE SEQUENCE [LARGE SCALE GENOMIC DNA]</scope>
    <source>
        <strain evidence="3">JCM 10083</strain>
    </source>
</reference>
<gene>
    <name evidence="2" type="ORF">ACFQVD_19035</name>
</gene>
<name>A0ABW2T3H1_9ACTN</name>
<proteinExistence type="predicted"/>
<feature type="domain" description="DUF5753" evidence="1">
    <location>
        <begin position="30"/>
        <end position="190"/>
    </location>
</feature>
<keyword evidence="3" id="KW-1185">Reference proteome</keyword>
<dbReference type="RefSeq" id="WP_343964481.1">
    <property type="nucleotide sequence ID" value="NZ_BAAAGK010000023.1"/>
</dbReference>
<dbReference type="InterPro" id="IPR043917">
    <property type="entry name" value="DUF5753"/>
</dbReference>
<protein>
    <submittedName>
        <fullName evidence="2">DUF5753 domain-containing protein</fullName>
    </submittedName>
</protein>
<dbReference type="EMBL" id="JBHTEE010000001">
    <property type="protein sequence ID" value="MFC7602199.1"/>
    <property type="molecule type" value="Genomic_DNA"/>
</dbReference>
<accession>A0ABW2T3H1</accession>
<dbReference type="Pfam" id="PF19054">
    <property type="entry name" value="DUF5753"/>
    <property type="match status" value="1"/>
</dbReference>
<dbReference type="Proteomes" id="UP001596514">
    <property type="component" value="Unassembled WGS sequence"/>
</dbReference>
<evidence type="ECO:0000313" key="3">
    <source>
        <dbReference type="Proteomes" id="UP001596514"/>
    </source>
</evidence>
<organism evidence="2 3">
    <name type="scientific">Streptosporangium amethystogenes subsp. fukuiense</name>
    <dbReference type="NCBI Taxonomy" id="698418"/>
    <lineage>
        <taxon>Bacteria</taxon>
        <taxon>Bacillati</taxon>
        <taxon>Actinomycetota</taxon>
        <taxon>Actinomycetes</taxon>
        <taxon>Streptosporangiales</taxon>
        <taxon>Streptosporangiaceae</taxon>
        <taxon>Streptosporangium</taxon>
    </lineage>
</organism>
<evidence type="ECO:0000259" key="1">
    <source>
        <dbReference type="Pfam" id="PF19054"/>
    </source>
</evidence>
<evidence type="ECO:0000313" key="2">
    <source>
        <dbReference type="EMBL" id="MFC7602199.1"/>
    </source>
</evidence>
<comment type="caution">
    <text evidence="2">The sequence shown here is derived from an EMBL/GenBank/DDBJ whole genome shotgun (WGS) entry which is preliminary data.</text>
</comment>
<sequence length="200" mass="22729">MYQEFRRQTHAGMKRLMQVHVPLYERTSLFRIYEHNVIPGLFQTADYAAAMLSLWISFLGTPNDLEASVIARMERQRVIYQAGKHFSVLIEEQSLRTWFGTAEVQAGQLDRLLTVMSLPTVSIGIIPMMIERPCVSSTGFWIFDDELVCLETPTANIEVTRPSEVKLYLRMFGHLASVAVYGKAARQIITSVAEELPSTK</sequence>